<dbReference type="EMBL" id="NSDM01000026">
    <property type="protein sequence ID" value="MDQ2588972.1"/>
    <property type="molecule type" value="Genomic_DNA"/>
</dbReference>
<dbReference type="PROSITE" id="PS50850">
    <property type="entry name" value="MFS"/>
    <property type="match status" value="1"/>
</dbReference>
<evidence type="ECO:0000256" key="6">
    <source>
        <dbReference type="ARBA" id="ARBA00023136"/>
    </source>
</evidence>
<feature type="transmembrane region" description="Helical" evidence="7">
    <location>
        <begin position="259"/>
        <end position="283"/>
    </location>
</feature>
<keyword evidence="10" id="KW-1185">Reference proteome</keyword>
<feature type="transmembrane region" description="Helical" evidence="7">
    <location>
        <begin position="82"/>
        <end position="101"/>
    </location>
</feature>
<comment type="similarity">
    <text evidence="2">Belongs to the major facilitator superfamily. TCR/Tet family.</text>
</comment>
<feature type="transmembrane region" description="Helical" evidence="7">
    <location>
        <begin position="142"/>
        <end position="165"/>
    </location>
</feature>
<dbReference type="PRINTS" id="PR01035">
    <property type="entry name" value="TCRTETA"/>
</dbReference>
<keyword evidence="6 7" id="KW-0472">Membrane</keyword>
<feature type="transmembrane region" description="Helical" evidence="7">
    <location>
        <begin position="51"/>
        <end position="70"/>
    </location>
</feature>
<comment type="subcellular location">
    <subcellularLocation>
        <location evidence="1">Cell membrane</location>
        <topology evidence="1">Multi-pass membrane protein</topology>
    </subcellularLocation>
</comment>
<keyword evidence="4 7" id="KW-0812">Transmembrane</keyword>
<dbReference type="InterPro" id="IPR005829">
    <property type="entry name" value="Sugar_transporter_CS"/>
</dbReference>
<proteinExistence type="inferred from homology"/>
<feature type="transmembrane region" description="Helical" evidence="7">
    <location>
        <begin position="295"/>
        <end position="318"/>
    </location>
</feature>
<evidence type="ECO:0000313" key="9">
    <source>
        <dbReference type="EMBL" id="MDQ2588972.1"/>
    </source>
</evidence>
<dbReference type="Proteomes" id="UP001225605">
    <property type="component" value="Unassembled WGS sequence"/>
</dbReference>
<feature type="transmembrane region" description="Helical" evidence="7">
    <location>
        <begin position="171"/>
        <end position="192"/>
    </location>
</feature>
<feature type="transmembrane region" description="Helical" evidence="7">
    <location>
        <begin position="204"/>
        <end position="222"/>
    </location>
</feature>
<accession>A0ABU0XAA3</accession>
<dbReference type="InterPro" id="IPR001958">
    <property type="entry name" value="Tet-R_TetA/multi-R_MdtG-like"/>
</dbReference>
<dbReference type="PANTHER" id="PTHR42718">
    <property type="entry name" value="MAJOR FACILITATOR SUPERFAMILY MULTIDRUG TRANSPORTER MFSC"/>
    <property type="match status" value="1"/>
</dbReference>
<organism evidence="9 10">
    <name type="scientific">Saccharothrix yanglingensis</name>
    <dbReference type="NCBI Taxonomy" id="659496"/>
    <lineage>
        <taxon>Bacteria</taxon>
        <taxon>Bacillati</taxon>
        <taxon>Actinomycetota</taxon>
        <taxon>Actinomycetes</taxon>
        <taxon>Pseudonocardiales</taxon>
        <taxon>Pseudonocardiaceae</taxon>
        <taxon>Saccharothrix</taxon>
    </lineage>
</organism>
<dbReference type="CDD" id="cd17321">
    <property type="entry name" value="MFS_MMR_MDR_like"/>
    <property type="match status" value="1"/>
</dbReference>
<dbReference type="Pfam" id="PF07690">
    <property type="entry name" value="MFS_1"/>
    <property type="match status" value="1"/>
</dbReference>
<evidence type="ECO:0000256" key="4">
    <source>
        <dbReference type="ARBA" id="ARBA00022692"/>
    </source>
</evidence>
<feature type="transmembrane region" description="Helical" evidence="7">
    <location>
        <begin position="107"/>
        <end position="130"/>
    </location>
</feature>
<feature type="domain" description="Major facilitator superfamily (MFS) profile" evidence="8">
    <location>
        <begin position="16"/>
        <end position="410"/>
    </location>
</feature>
<name>A0ABU0XAA3_9PSEU</name>
<feature type="transmembrane region" description="Helical" evidence="7">
    <location>
        <begin position="362"/>
        <end position="380"/>
    </location>
</feature>
<reference evidence="9 10" key="1">
    <citation type="submission" date="2017-06" db="EMBL/GenBank/DDBJ databases">
        <title>Cultured bacterium strain Saccharothrix yanglingensis Hhs.015.</title>
        <authorList>
            <person name="Xia Y."/>
        </authorList>
    </citation>
    <scope>NUCLEOTIDE SEQUENCE [LARGE SCALE GENOMIC DNA]</scope>
    <source>
        <strain evidence="9 10">Hhs.015</strain>
    </source>
</reference>
<evidence type="ECO:0000256" key="1">
    <source>
        <dbReference type="ARBA" id="ARBA00004651"/>
    </source>
</evidence>
<dbReference type="Gene3D" id="1.20.1720.10">
    <property type="entry name" value="Multidrug resistance protein D"/>
    <property type="match status" value="2"/>
</dbReference>
<dbReference type="InterPro" id="IPR020846">
    <property type="entry name" value="MFS_dom"/>
</dbReference>
<sequence length="410" mass="42341">MRRRVIRVTPDRRPVVLAVCTLSVFLVGVDATAVTLALPALRRGLDVPPAVLPWVVGGYGLALASFLVLAGGVADRLGRRRVFRVGLVVFAVGAAVCAVAPDHRVLLAGRVVQGVGASMLNPVSLSIVLTTFPGPEERARALGVWGAVMGSSMAAGPLVGGAVVHAFGWRAVFALVAVLGCGVFVAATAVVPESTALRTRRVDPLGQLLVVLLFFVLMRSVAVSGVSALAWASAALVLSGVFVGHGLRRRDPFVDPRLFRITALWVSALAAVVLFVALGGFLLRTSWYWQEVRGLSAAASGLMTSPMPLAVVLCAWFASRVRGLLGTGGTLVLGGVVVLAAELVLVRAGAHSPAWAPVVGEALFGAGFGLTNALITALATERVEGDRVGVVAGITSTCRQFGLAMGAIRA</sequence>
<feature type="transmembrane region" description="Helical" evidence="7">
    <location>
        <begin position="330"/>
        <end position="350"/>
    </location>
</feature>
<dbReference type="InterPro" id="IPR011701">
    <property type="entry name" value="MFS"/>
</dbReference>
<comment type="caution">
    <text evidence="9">The sequence shown here is derived from an EMBL/GenBank/DDBJ whole genome shotgun (WGS) entry which is preliminary data.</text>
</comment>
<dbReference type="PANTHER" id="PTHR42718:SF9">
    <property type="entry name" value="MAJOR FACILITATOR SUPERFAMILY MULTIDRUG TRANSPORTER MFSC"/>
    <property type="match status" value="1"/>
</dbReference>
<keyword evidence="3" id="KW-0813">Transport</keyword>
<keyword evidence="5 7" id="KW-1133">Transmembrane helix</keyword>
<evidence type="ECO:0000259" key="8">
    <source>
        <dbReference type="PROSITE" id="PS50850"/>
    </source>
</evidence>
<evidence type="ECO:0000313" key="10">
    <source>
        <dbReference type="Proteomes" id="UP001225605"/>
    </source>
</evidence>
<dbReference type="InterPro" id="IPR036259">
    <property type="entry name" value="MFS_trans_sf"/>
</dbReference>
<evidence type="ECO:0000256" key="2">
    <source>
        <dbReference type="ARBA" id="ARBA00007520"/>
    </source>
</evidence>
<evidence type="ECO:0000256" key="7">
    <source>
        <dbReference type="SAM" id="Phobius"/>
    </source>
</evidence>
<protein>
    <submittedName>
        <fullName evidence="9">MFS transporter</fullName>
    </submittedName>
</protein>
<feature type="transmembrane region" description="Helical" evidence="7">
    <location>
        <begin position="228"/>
        <end position="247"/>
    </location>
</feature>
<evidence type="ECO:0000256" key="5">
    <source>
        <dbReference type="ARBA" id="ARBA00022989"/>
    </source>
</evidence>
<dbReference type="PROSITE" id="PS00216">
    <property type="entry name" value="SUGAR_TRANSPORT_1"/>
    <property type="match status" value="1"/>
</dbReference>
<dbReference type="SUPFAM" id="SSF103473">
    <property type="entry name" value="MFS general substrate transporter"/>
    <property type="match status" value="1"/>
</dbReference>
<evidence type="ECO:0000256" key="3">
    <source>
        <dbReference type="ARBA" id="ARBA00022448"/>
    </source>
</evidence>
<gene>
    <name evidence="9" type="ORF">CKY47_34535</name>
</gene>